<gene>
    <name evidence="8" type="ORF">ACFQ4H_12950</name>
</gene>
<feature type="domain" description="Copper resistance protein D" evidence="7">
    <location>
        <begin position="236"/>
        <end position="333"/>
    </location>
</feature>
<evidence type="ECO:0000256" key="3">
    <source>
        <dbReference type="ARBA" id="ARBA00022692"/>
    </source>
</evidence>
<feature type="transmembrane region" description="Helical" evidence="6">
    <location>
        <begin position="274"/>
        <end position="295"/>
    </location>
</feature>
<dbReference type="PANTHER" id="PTHR34820:SF4">
    <property type="entry name" value="INNER MEMBRANE PROTEIN YEBZ"/>
    <property type="match status" value="1"/>
</dbReference>
<feature type="transmembrane region" description="Helical" evidence="6">
    <location>
        <begin position="607"/>
        <end position="629"/>
    </location>
</feature>
<evidence type="ECO:0000259" key="7">
    <source>
        <dbReference type="Pfam" id="PF05425"/>
    </source>
</evidence>
<evidence type="ECO:0000256" key="6">
    <source>
        <dbReference type="SAM" id="Phobius"/>
    </source>
</evidence>
<protein>
    <submittedName>
        <fullName evidence="8">Cytochrome c oxidase assembly protein</fullName>
    </submittedName>
</protein>
<evidence type="ECO:0000313" key="9">
    <source>
        <dbReference type="Proteomes" id="UP001597260"/>
    </source>
</evidence>
<evidence type="ECO:0000313" key="8">
    <source>
        <dbReference type="EMBL" id="MFD1322002.1"/>
    </source>
</evidence>
<organism evidence="8 9">
    <name type="scientific">Micromonospora sonneratiae</name>
    <dbReference type="NCBI Taxonomy" id="1184706"/>
    <lineage>
        <taxon>Bacteria</taxon>
        <taxon>Bacillati</taxon>
        <taxon>Actinomycetota</taxon>
        <taxon>Actinomycetes</taxon>
        <taxon>Micromonosporales</taxon>
        <taxon>Micromonosporaceae</taxon>
        <taxon>Micromonospora</taxon>
    </lineage>
</organism>
<feature type="transmembrane region" description="Helical" evidence="6">
    <location>
        <begin position="375"/>
        <end position="395"/>
    </location>
</feature>
<dbReference type="Pfam" id="PF09678">
    <property type="entry name" value="Caa3_CtaG"/>
    <property type="match status" value="1"/>
</dbReference>
<dbReference type="EMBL" id="JBHTMP010000016">
    <property type="protein sequence ID" value="MFD1322002.1"/>
    <property type="molecule type" value="Genomic_DNA"/>
</dbReference>
<comment type="caution">
    <text evidence="8">The sequence shown here is derived from an EMBL/GenBank/DDBJ whole genome shotgun (WGS) entry which is preliminary data.</text>
</comment>
<name>A0ABW3YC16_9ACTN</name>
<dbReference type="Proteomes" id="UP001597260">
    <property type="component" value="Unassembled WGS sequence"/>
</dbReference>
<feature type="transmembrane region" description="Helical" evidence="6">
    <location>
        <begin position="241"/>
        <end position="262"/>
    </location>
</feature>
<dbReference type="InterPro" id="IPR019108">
    <property type="entry name" value="Caa3_assmbl_CtaG-rel"/>
</dbReference>
<feature type="transmembrane region" description="Helical" evidence="6">
    <location>
        <begin position="556"/>
        <end position="587"/>
    </location>
</feature>
<reference evidence="9" key="1">
    <citation type="journal article" date="2019" name="Int. J. Syst. Evol. Microbiol.">
        <title>The Global Catalogue of Microorganisms (GCM) 10K type strain sequencing project: providing services to taxonomists for standard genome sequencing and annotation.</title>
        <authorList>
            <consortium name="The Broad Institute Genomics Platform"/>
            <consortium name="The Broad Institute Genome Sequencing Center for Infectious Disease"/>
            <person name="Wu L."/>
            <person name="Ma J."/>
        </authorList>
    </citation>
    <scope>NUCLEOTIDE SEQUENCE [LARGE SCALE GENOMIC DNA]</scope>
    <source>
        <strain evidence="9">JCM 31037</strain>
    </source>
</reference>
<evidence type="ECO:0000256" key="4">
    <source>
        <dbReference type="ARBA" id="ARBA00022989"/>
    </source>
</evidence>
<feature type="transmembrane region" description="Helical" evidence="6">
    <location>
        <begin position="103"/>
        <end position="120"/>
    </location>
</feature>
<feature type="transmembrane region" description="Helical" evidence="6">
    <location>
        <begin position="407"/>
        <end position="428"/>
    </location>
</feature>
<feature type="transmembrane region" description="Helical" evidence="6">
    <location>
        <begin position="140"/>
        <end position="164"/>
    </location>
</feature>
<sequence>MTRPTARTTGLDRPWPYAIGGLAAAAVAATALLWYGGGVRREAIPGLPDPGVVTAWALPAARLGTQVFAVATIGLLLATILLSPRDGAGLSAIGYRRLRTAGWTALAWCLCAVLALGYTLSDLLGQPAGEVVTAKTLFNFATSVNLGQALSLSALAAAAVFVTCRISLRPLGATIALGLALFAVVPPIFTGHAAGSGNHQLAVSGLLLHVVPVTLWAGGLLALALAGRAGSPHLATAVRRFSLLATACLVAVAGSGVLSAFSRLSTPADLFSSRYGQLVLVKTGLLVALAGVGWWQRRSALPALRRGERRTFARVTAVEITLFGLAIGSAVALARTPTPTGELLEEDVATALLGFPMPPPMTVGGLLTNWLPEPLFLTGALVAAGLYLAGVWRLHRRGDRWPAARTFAFLGGCAIVVAATSSGLARYGPVLFSVHMVQHLLLAMLAPILLALAGPITLALRALPKAKDPAWPGPREWLQGALGLRISAFVSHPVVALVFYVTSMYMMYFTGLYEFALRSHAAHLAMMLHFLGAGYLFFWVVIGVDPSPRQRPAAPLRMILVLVSMVLHAFLGVAIMQASSLMAAEWFNALPRTWGSSPLDDQHTAGGIAWSFGEIPTLFVVGALFIQWFRADQREQRRLDRAADRAAAEGREDDALAAYNAMLARLAQRDAAAQREDTPH</sequence>
<feature type="transmembrane region" description="Helical" evidence="6">
    <location>
        <begin position="521"/>
        <end position="544"/>
    </location>
</feature>
<evidence type="ECO:0000256" key="2">
    <source>
        <dbReference type="ARBA" id="ARBA00022475"/>
    </source>
</evidence>
<feature type="transmembrane region" description="Helical" evidence="6">
    <location>
        <begin position="440"/>
        <end position="460"/>
    </location>
</feature>
<accession>A0ABW3YC16</accession>
<feature type="transmembrane region" description="Helical" evidence="6">
    <location>
        <begin position="481"/>
        <end position="501"/>
    </location>
</feature>
<keyword evidence="5 6" id="KW-0472">Membrane</keyword>
<feature type="transmembrane region" description="Helical" evidence="6">
    <location>
        <begin position="56"/>
        <end position="82"/>
    </location>
</feature>
<keyword evidence="2" id="KW-1003">Cell membrane</keyword>
<keyword evidence="3 6" id="KW-0812">Transmembrane</keyword>
<feature type="transmembrane region" description="Helical" evidence="6">
    <location>
        <begin position="171"/>
        <end position="189"/>
    </location>
</feature>
<evidence type="ECO:0000256" key="1">
    <source>
        <dbReference type="ARBA" id="ARBA00004651"/>
    </source>
</evidence>
<proteinExistence type="predicted"/>
<evidence type="ECO:0000256" key="5">
    <source>
        <dbReference type="ARBA" id="ARBA00023136"/>
    </source>
</evidence>
<dbReference type="RefSeq" id="WP_377570463.1">
    <property type="nucleotide sequence ID" value="NZ_JBHTMP010000016.1"/>
</dbReference>
<dbReference type="InterPro" id="IPR032694">
    <property type="entry name" value="CopC/D"/>
</dbReference>
<dbReference type="PANTHER" id="PTHR34820">
    <property type="entry name" value="INNER MEMBRANE PROTEIN YEBZ"/>
    <property type="match status" value="1"/>
</dbReference>
<feature type="transmembrane region" description="Helical" evidence="6">
    <location>
        <begin position="201"/>
        <end position="229"/>
    </location>
</feature>
<feature type="transmembrane region" description="Helical" evidence="6">
    <location>
        <begin position="315"/>
        <end position="334"/>
    </location>
</feature>
<dbReference type="InterPro" id="IPR008457">
    <property type="entry name" value="Cu-R_CopD_dom"/>
</dbReference>
<keyword evidence="9" id="KW-1185">Reference proteome</keyword>
<keyword evidence="4 6" id="KW-1133">Transmembrane helix</keyword>
<feature type="transmembrane region" description="Helical" evidence="6">
    <location>
        <begin position="15"/>
        <end position="36"/>
    </location>
</feature>
<comment type="subcellular location">
    <subcellularLocation>
        <location evidence="1">Cell membrane</location>
        <topology evidence="1">Multi-pass membrane protein</topology>
    </subcellularLocation>
</comment>
<dbReference type="Pfam" id="PF05425">
    <property type="entry name" value="CopD"/>
    <property type="match status" value="1"/>
</dbReference>